<dbReference type="EMBL" id="JAZHXI010000021">
    <property type="protein sequence ID" value="KAL2060642.1"/>
    <property type="molecule type" value="Genomic_DNA"/>
</dbReference>
<evidence type="ECO:0000313" key="3">
    <source>
        <dbReference type="EMBL" id="KAL2060642.1"/>
    </source>
</evidence>
<dbReference type="Proteomes" id="UP001595075">
    <property type="component" value="Unassembled WGS sequence"/>
</dbReference>
<dbReference type="InterPro" id="IPR002562">
    <property type="entry name" value="3'-5'_exonuclease_dom"/>
</dbReference>
<name>A0ABR4BSK3_9HELO</name>
<evidence type="ECO:0000256" key="1">
    <source>
        <dbReference type="SAM" id="MobiDB-lite"/>
    </source>
</evidence>
<feature type="region of interest" description="Disordered" evidence="1">
    <location>
        <begin position="1"/>
        <end position="90"/>
    </location>
</feature>
<feature type="domain" description="3'-5' exonuclease" evidence="2">
    <location>
        <begin position="207"/>
        <end position="380"/>
    </location>
</feature>
<dbReference type="PANTHER" id="PTHR43040:SF1">
    <property type="entry name" value="RIBONUCLEASE D"/>
    <property type="match status" value="1"/>
</dbReference>
<dbReference type="InterPro" id="IPR012337">
    <property type="entry name" value="RNaseH-like_sf"/>
</dbReference>
<evidence type="ECO:0000259" key="2">
    <source>
        <dbReference type="Pfam" id="PF01612"/>
    </source>
</evidence>
<keyword evidence="4" id="KW-1185">Reference proteome</keyword>
<feature type="compositionally biased region" description="Polar residues" evidence="1">
    <location>
        <begin position="1"/>
        <end position="11"/>
    </location>
</feature>
<reference evidence="3 4" key="1">
    <citation type="journal article" date="2024" name="Commun. Biol.">
        <title>Comparative genomic analysis of thermophilic fungi reveals convergent evolutionary adaptations and gene losses.</title>
        <authorList>
            <person name="Steindorff A.S."/>
            <person name="Aguilar-Pontes M.V."/>
            <person name="Robinson A.J."/>
            <person name="Andreopoulos B."/>
            <person name="LaButti K."/>
            <person name="Kuo A."/>
            <person name="Mondo S."/>
            <person name="Riley R."/>
            <person name="Otillar R."/>
            <person name="Haridas S."/>
            <person name="Lipzen A."/>
            <person name="Grimwood J."/>
            <person name="Schmutz J."/>
            <person name="Clum A."/>
            <person name="Reid I.D."/>
            <person name="Moisan M.C."/>
            <person name="Butler G."/>
            <person name="Nguyen T.T.M."/>
            <person name="Dewar K."/>
            <person name="Conant G."/>
            <person name="Drula E."/>
            <person name="Henrissat B."/>
            <person name="Hansel C."/>
            <person name="Singer S."/>
            <person name="Hutchinson M.I."/>
            <person name="de Vries R.P."/>
            <person name="Natvig D.O."/>
            <person name="Powell A.J."/>
            <person name="Tsang A."/>
            <person name="Grigoriev I.V."/>
        </authorList>
    </citation>
    <scope>NUCLEOTIDE SEQUENCE [LARGE SCALE GENOMIC DNA]</scope>
    <source>
        <strain evidence="3 4">CBS 494.80</strain>
    </source>
</reference>
<dbReference type="Gene3D" id="3.30.420.10">
    <property type="entry name" value="Ribonuclease H-like superfamily/Ribonuclease H"/>
    <property type="match status" value="1"/>
</dbReference>
<gene>
    <name evidence="3" type="ORF">VTL71DRAFT_9283</name>
</gene>
<sequence length="420" mass="46982">MDFSQGPSTRPNGRVSAWKAPSRRNLPFQSACSTTESPPTHPTNVTTISSSLSTSISSTSTPLSSTPSSCSSPALETEKAPRLQHTPAFNFSSRNQMYSVDVAANSPGRACRIPRRTSTTIPKTLRSPMLMMPSNPIINHILDKTLSGNCGIPPPCKYLLDMYRSGTHNINDNLPRIPYRMKILVDTVNLLIEFLGFASKVRKESAELFLDEEGNNHGKDGVLCTIQVTFGAMDSTTFILDVVTLGEELFNTVGEAGNSVKGMLEDPAIYKVFFDVRNDSAALFHQYGIKLQGIIDVQIMELCCRYSRTTYLSGLNKCIDQYLWLCSEEREEWSEIKNSGRDHCGNDYSLWEKRPLPDILLSYAANDTVFMPHLFAFFRFRLECYPDRCHRVVVESARRVQESQQPDFESSGALAPVVFR</sequence>
<evidence type="ECO:0000313" key="4">
    <source>
        <dbReference type="Proteomes" id="UP001595075"/>
    </source>
</evidence>
<feature type="compositionally biased region" description="Polar residues" evidence="1">
    <location>
        <begin position="27"/>
        <end position="45"/>
    </location>
</feature>
<protein>
    <recommendedName>
        <fullName evidence="2">3'-5' exonuclease domain-containing protein</fullName>
    </recommendedName>
</protein>
<comment type="caution">
    <text evidence="3">The sequence shown here is derived from an EMBL/GenBank/DDBJ whole genome shotgun (WGS) entry which is preliminary data.</text>
</comment>
<dbReference type="Pfam" id="PF01612">
    <property type="entry name" value="DNA_pol_A_exo1"/>
    <property type="match status" value="1"/>
</dbReference>
<dbReference type="PANTHER" id="PTHR43040">
    <property type="entry name" value="RIBONUCLEASE D"/>
    <property type="match status" value="1"/>
</dbReference>
<dbReference type="SUPFAM" id="SSF53098">
    <property type="entry name" value="Ribonuclease H-like"/>
    <property type="match status" value="1"/>
</dbReference>
<feature type="compositionally biased region" description="Low complexity" evidence="1">
    <location>
        <begin position="46"/>
        <end position="72"/>
    </location>
</feature>
<dbReference type="InterPro" id="IPR036397">
    <property type="entry name" value="RNaseH_sf"/>
</dbReference>
<proteinExistence type="predicted"/>
<organism evidence="3 4">
    <name type="scientific">Oculimacula yallundae</name>
    <dbReference type="NCBI Taxonomy" id="86028"/>
    <lineage>
        <taxon>Eukaryota</taxon>
        <taxon>Fungi</taxon>
        <taxon>Dikarya</taxon>
        <taxon>Ascomycota</taxon>
        <taxon>Pezizomycotina</taxon>
        <taxon>Leotiomycetes</taxon>
        <taxon>Helotiales</taxon>
        <taxon>Ploettnerulaceae</taxon>
        <taxon>Oculimacula</taxon>
    </lineage>
</organism>
<accession>A0ABR4BSK3</accession>